<feature type="binding site" evidence="11">
    <location>
        <begin position="393"/>
        <end position="394"/>
    </location>
    <ligand>
        <name>FAD</name>
        <dbReference type="ChEBI" id="CHEBI:57692"/>
    </ligand>
</feature>
<dbReference type="Pfam" id="PF00890">
    <property type="entry name" value="FAD_binding_2"/>
    <property type="match status" value="1"/>
</dbReference>
<reference evidence="14 15" key="1">
    <citation type="journal article" date="2010" name="Proc. Natl. Acad. Sci. U.S.A.">
        <title>Enigmatic, ultrasmall, uncultivated Archaea.</title>
        <authorList>
            <person name="Baker B.J."/>
            <person name="Comolli L.R."/>
            <person name="Dick G.J."/>
            <person name="Hauser L.J."/>
            <person name="Hyatt D."/>
            <person name="Dill B.D."/>
            <person name="Land M.L."/>
            <person name="Verberkmoes N.C."/>
            <person name="Hettich R.L."/>
            <person name="Banfield J.F."/>
        </authorList>
    </citation>
    <scope>NUCLEOTIDE SEQUENCE [LARGE SCALE GENOMIC DNA]</scope>
</reference>
<dbReference type="Gene3D" id="3.90.700.10">
    <property type="entry name" value="Succinate dehydrogenase/fumarate reductase flavoprotein, catalytic domain"/>
    <property type="match status" value="1"/>
</dbReference>
<dbReference type="Gene3D" id="3.50.50.60">
    <property type="entry name" value="FAD/NAD(P)-binding domain"/>
    <property type="match status" value="1"/>
</dbReference>
<dbReference type="PIRSF" id="PIRSF000171">
    <property type="entry name" value="SDHA_APRA_LASPO"/>
    <property type="match status" value="1"/>
</dbReference>
<organism evidence="14 15">
    <name type="scientific">Candidatus Parvarchaeum acidophilus ARMAN-5</name>
    <dbReference type="NCBI Taxonomy" id="662762"/>
    <lineage>
        <taxon>Archaea</taxon>
        <taxon>Candidatus Parvarchaeota</taxon>
        <taxon>Candidatus Parvarchaeum</taxon>
    </lineage>
</organism>
<keyword evidence="4" id="KW-0813">Transport</keyword>
<evidence type="ECO:0000256" key="2">
    <source>
        <dbReference type="ARBA" id="ARBA00004170"/>
    </source>
</evidence>
<gene>
    <name evidence="14" type="ORF">BJBARM5_0597</name>
</gene>
<keyword evidence="8" id="KW-0560">Oxidoreductase</keyword>
<dbReference type="PRINTS" id="PR00368">
    <property type="entry name" value="FADPNR"/>
</dbReference>
<dbReference type="InterPro" id="IPR036188">
    <property type="entry name" value="FAD/NAD-bd_sf"/>
</dbReference>
<feature type="binding site" evidence="11">
    <location>
        <begin position="41"/>
        <end position="56"/>
    </location>
    <ligand>
        <name>FAD</name>
        <dbReference type="ChEBI" id="CHEBI:57692"/>
    </ligand>
</feature>
<evidence type="ECO:0000256" key="8">
    <source>
        <dbReference type="ARBA" id="ARBA00023002"/>
    </source>
</evidence>
<accession>D6GVT0</accession>
<feature type="active site" description="Proton acceptor" evidence="10">
    <location>
        <position position="288"/>
    </location>
</feature>
<keyword evidence="9" id="KW-0472">Membrane</keyword>
<proteinExistence type="inferred from homology"/>
<dbReference type="FunFam" id="3.50.50.60:FF:000026">
    <property type="entry name" value="Succinate dehydrogenase flavoprotein subunit"/>
    <property type="match status" value="1"/>
</dbReference>
<evidence type="ECO:0000256" key="9">
    <source>
        <dbReference type="ARBA" id="ARBA00023136"/>
    </source>
</evidence>
<dbReference type="InterPro" id="IPR027477">
    <property type="entry name" value="Succ_DH/fumarate_Rdtase_cat_sf"/>
</dbReference>
<dbReference type="AlphaFoldDB" id="D6GVT0"/>
<feature type="binding site" evidence="11">
    <location>
        <position position="240"/>
    </location>
    <ligand>
        <name>substrate</name>
    </ligand>
</feature>
<dbReference type="Pfam" id="PF02910">
    <property type="entry name" value="Succ_DH_flav_C"/>
    <property type="match status" value="1"/>
</dbReference>
<evidence type="ECO:0000259" key="12">
    <source>
        <dbReference type="Pfam" id="PF00890"/>
    </source>
</evidence>
<feature type="binding site" evidence="11">
    <location>
        <position position="219"/>
    </location>
    <ligand>
        <name>FAD</name>
        <dbReference type="ChEBI" id="CHEBI:57692"/>
    </ligand>
</feature>
<feature type="binding site" evidence="11">
    <location>
        <position position="353"/>
    </location>
    <ligand>
        <name>substrate</name>
    </ligand>
</feature>
<evidence type="ECO:0000256" key="6">
    <source>
        <dbReference type="ARBA" id="ARBA00022827"/>
    </source>
</evidence>
<sequence length="575" mass="63845">MQEKEGYKTIKTDLLIIGAGGSGLRAAVEAVKAGIKVTIVSKSLLGKAHTVMAEGGIAASLGDVDPEDNWKVHFKDTMVEGVYISDWRLVEKLAKEAPDRVYELERMGALFDRTPEKKIMQRAFGAHTYRRLCHVGDKTGLELLRTLEDQIIHSENVTVLDEIFVTKLVKNKDKVIGAIALDMKKGEFLAINSKSTIIAGGGCGRIYEVTSNSWESTGDDIALAFDAGAEVRDMEMIQFHPTGMIWPSGVRGLLVTEGVRGEGGLLYNTKGERFMLRYSPVKKELDARDVVARAIYNEIKEGRGTEHGGVYLDISYKGKDFIMKKLPGMYTQFMDFAGVDITKEKMEVAPTTHYYMGGIKVDPDTNATNVEGLFAVGEAASGVHGANRLGGNSLADLLVFGKYVGESASLYAKEAKEYEIGEKVVMDEINRIKGFLKKDGINPYTLTEKLRNTMSENVGIIREENGLKKALSDIEEIKKDYSKVGIDGSLKFNPGLLQCMELYNMFTISELLVKGAILRKESRGAHFRSDFPKKDKNWLKNIIFRKNGDKLESYTSTYPDLPPHLAEILPEEKYE</sequence>
<evidence type="ECO:0000313" key="15">
    <source>
        <dbReference type="Proteomes" id="UP000009376"/>
    </source>
</evidence>
<dbReference type="PRINTS" id="PR00411">
    <property type="entry name" value="PNDRDTASEI"/>
</dbReference>
<evidence type="ECO:0000259" key="13">
    <source>
        <dbReference type="Pfam" id="PF02910"/>
    </source>
</evidence>
<name>D6GVT0_PARA5</name>
<evidence type="ECO:0000256" key="7">
    <source>
        <dbReference type="ARBA" id="ARBA00022982"/>
    </source>
</evidence>
<dbReference type="GO" id="GO:0022900">
    <property type="term" value="P:electron transport chain"/>
    <property type="evidence" value="ECO:0007669"/>
    <property type="project" value="InterPro"/>
</dbReference>
<feature type="binding site" evidence="11">
    <location>
        <position position="378"/>
    </location>
    <ligand>
        <name>FAD</name>
        <dbReference type="ChEBI" id="CHEBI:57692"/>
    </ligand>
</feature>
<evidence type="ECO:0000256" key="3">
    <source>
        <dbReference type="ARBA" id="ARBA00008040"/>
    </source>
</evidence>
<dbReference type="NCBIfam" id="TIGR01812">
    <property type="entry name" value="sdhA_frdA_Gneg"/>
    <property type="match status" value="1"/>
</dbReference>
<dbReference type="PANTHER" id="PTHR11632:SF51">
    <property type="entry name" value="SUCCINATE DEHYDROGENASE [UBIQUINONE] FLAVOPROTEIN SUBUNIT, MITOCHONDRIAL"/>
    <property type="match status" value="1"/>
</dbReference>
<evidence type="ECO:0000256" key="4">
    <source>
        <dbReference type="ARBA" id="ARBA00022448"/>
    </source>
</evidence>
<dbReference type="GO" id="GO:0016020">
    <property type="term" value="C:membrane"/>
    <property type="evidence" value="ECO:0007669"/>
    <property type="project" value="UniProtKB-SubCell"/>
</dbReference>
<evidence type="ECO:0000256" key="11">
    <source>
        <dbReference type="PIRSR" id="PIRSR630664-51"/>
    </source>
</evidence>
<evidence type="ECO:0000256" key="5">
    <source>
        <dbReference type="ARBA" id="ARBA00022630"/>
    </source>
</evidence>
<feature type="domain" description="FAD-dependent oxidoreductase 2 FAD-binding" evidence="12">
    <location>
        <begin position="13"/>
        <end position="394"/>
    </location>
</feature>
<dbReference type="SUPFAM" id="SSF51905">
    <property type="entry name" value="FAD/NAD(P)-binding domain"/>
    <property type="match status" value="1"/>
</dbReference>
<dbReference type="EMBL" id="GG745556">
    <property type="protein sequence ID" value="EFD92685.1"/>
    <property type="molecule type" value="Genomic_DNA"/>
</dbReference>
<dbReference type="InterPro" id="IPR015939">
    <property type="entry name" value="Fum_Rdtase/Succ_DH_flav-like_C"/>
</dbReference>
<comment type="similarity">
    <text evidence="3">Belongs to the FAD-dependent oxidoreductase 2 family. FRD/SDH subfamily.</text>
</comment>
<dbReference type="InterPro" id="IPR003953">
    <property type="entry name" value="FAD-dep_OxRdtase_2_FAD-bd"/>
</dbReference>
<dbReference type="SUPFAM" id="SSF46977">
    <property type="entry name" value="Succinate dehydrogenase/fumarate reductase flavoprotein C-terminal domain"/>
    <property type="match status" value="1"/>
</dbReference>
<feature type="binding site" evidence="11">
    <location>
        <begin position="18"/>
        <end position="23"/>
    </location>
    <ligand>
        <name>FAD</name>
        <dbReference type="ChEBI" id="CHEBI:57692"/>
    </ligand>
</feature>
<keyword evidence="6 11" id="KW-0274">FAD</keyword>
<evidence type="ECO:0000313" key="14">
    <source>
        <dbReference type="EMBL" id="EFD92685.1"/>
    </source>
</evidence>
<dbReference type="PANTHER" id="PTHR11632">
    <property type="entry name" value="SUCCINATE DEHYDROGENASE 2 FLAVOPROTEIN SUBUNIT"/>
    <property type="match status" value="1"/>
</dbReference>
<keyword evidence="7" id="KW-0249">Electron transport</keyword>
<dbReference type="InterPro" id="IPR014006">
    <property type="entry name" value="Succ_Dhase_FrdA_Gneg"/>
</dbReference>
<comment type="subcellular location">
    <subcellularLocation>
        <location evidence="2">Membrane</location>
        <topology evidence="2">Peripheral membrane protein</topology>
    </subcellularLocation>
</comment>
<dbReference type="InterPro" id="IPR030664">
    <property type="entry name" value="SdhA/FrdA/AprA"/>
</dbReference>
<dbReference type="GO" id="GO:0016627">
    <property type="term" value="F:oxidoreductase activity, acting on the CH-CH group of donors"/>
    <property type="evidence" value="ECO:0007669"/>
    <property type="project" value="InterPro"/>
</dbReference>
<feature type="domain" description="Fumarate reductase/succinate dehydrogenase flavoprotein-like C-terminal" evidence="13">
    <location>
        <begin position="448"/>
        <end position="549"/>
    </location>
</feature>
<dbReference type="FunFam" id="3.90.700.10:FF:000005">
    <property type="entry name" value="Succinate dehydrogenase flavoprotein subunit"/>
    <property type="match status" value="1"/>
</dbReference>
<dbReference type="Gene3D" id="1.20.58.100">
    <property type="entry name" value="Fumarate reductase/succinate dehydrogenase flavoprotein-like, C-terminal domain"/>
    <property type="match status" value="1"/>
</dbReference>
<evidence type="ECO:0000256" key="10">
    <source>
        <dbReference type="PIRSR" id="PIRSR000171-1"/>
    </source>
</evidence>
<feature type="binding site" evidence="11">
    <location>
        <position position="388"/>
    </location>
    <ligand>
        <name>FAD</name>
        <dbReference type="ChEBI" id="CHEBI:57692"/>
    </ligand>
</feature>
<dbReference type="Proteomes" id="UP000009376">
    <property type="component" value="Unassembled WGS sequence"/>
</dbReference>
<keyword evidence="5 11" id="KW-0285">Flavoprotein</keyword>
<dbReference type="GO" id="GO:0050660">
    <property type="term" value="F:flavin adenine dinucleotide binding"/>
    <property type="evidence" value="ECO:0007669"/>
    <property type="project" value="InterPro"/>
</dbReference>
<comment type="cofactor">
    <cofactor evidence="1 11">
        <name>FAD</name>
        <dbReference type="ChEBI" id="CHEBI:57692"/>
    </cofactor>
</comment>
<evidence type="ECO:0000256" key="1">
    <source>
        <dbReference type="ARBA" id="ARBA00001974"/>
    </source>
</evidence>
<dbReference type="InterPro" id="IPR037099">
    <property type="entry name" value="Fum_R/Succ_DH_flav-like_C_sf"/>
</dbReference>
<dbReference type="SUPFAM" id="SSF56425">
    <property type="entry name" value="Succinate dehydrogenase/fumarate reductase flavoprotein, catalytic domain"/>
    <property type="match status" value="1"/>
</dbReference>
<protein>
    <submittedName>
        <fullName evidence="14">Succinate dehydrogenase</fullName>
    </submittedName>
</protein>
<feature type="binding site" evidence="11">
    <location>
        <position position="256"/>
    </location>
    <ligand>
        <name>substrate</name>
    </ligand>
</feature>